<protein>
    <recommendedName>
        <fullName evidence="2">Peptidase S26 domain-containing protein</fullName>
    </recommendedName>
</protein>
<dbReference type="Pfam" id="PF10502">
    <property type="entry name" value="Peptidase_S26"/>
    <property type="match status" value="1"/>
</dbReference>
<keyword evidence="5" id="KW-1185">Reference proteome</keyword>
<dbReference type="SUPFAM" id="SSF51306">
    <property type="entry name" value="LexA/Signal peptidase"/>
    <property type="match status" value="1"/>
</dbReference>
<dbReference type="GO" id="GO:0004252">
    <property type="term" value="F:serine-type endopeptidase activity"/>
    <property type="evidence" value="ECO:0007669"/>
    <property type="project" value="InterPro"/>
</dbReference>
<sequence>MLSPAALLRGRVVDEDGVPRPSPRALRAAASAAPGRDRRTLPASWRSRWPAFVVSCAARALLIGLLWLVGWSLVPAAVGWESTVVVSGSMSPRLQVGDVVVARPVETDQLRTGMVLLVDDPDRPGRLRVHRLVALEGDQLRLRGDANASDDSTLVDRDAVHGVGALRLPVIGWPLVWLSERHVLPLAGAAAGLVLLVGAALLHEGPAGPSPTRTRTRTRTRTEGAHRPPGRLRTLLASRPGRSAATPPRHRHRHRPPRPRTRLTVTVTGLLMAVVSVVTTSTADARYTARTTNDADAWSANAHYTCAQAAASPAATLYYPLQETTGTVATNAGSTGTVDNGTYEGSMVLGQSGPNCRGAGRAVSLDGSTTYITSPLTVTDPNTYSLEIWLNTTTPGGLVMGFRRDGGSGNDNDRMVYMGNFGRISFGLEPTAGTYQTVRSPGAYDDGAWHHVVATQGSNGIALYVDAVKVAGDATATTGFNASGTWRIGRGQTAGWPNEPSNRYYTGLLAHAAVYPSVLTDAQIRAHYNAGR</sequence>
<feature type="compositionally biased region" description="Basic residues" evidence="1">
    <location>
        <begin position="248"/>
        <end position="259"/>
    </location>
</feature>
<dbReference type="Proteomes" id="UP000471152">
    <property type="component" value="Unassembled WGS sequence"/>
</dbReference>
<evidence type="ECO:0000313" key="4">
    <source>
        <dbReference type="EMBL" id="NEN53332.1"/>
    </source>
</evidence>
<gene>
    <name evidence="4" type="ORF">G3R41_20720</name>
    <name evidence="3" type="ORF">GCU67_20005</name>
</gene>
<feature type="domain" description="Peptidase S26" evidence="2">
    <location>
        <begin position="67"/>
        <end position="145"/>
    </location>
</feature>
<dbReference type="SUPFAM" id="SSF49899">
    <property type="entry name" value="Concanavalin A-like lectins/glucanases"/>
    <property type="match status" value="1"/>
</dbReference>
<dbReference type="CDD" id="cd00110">
    <property type="entry name" value="LamG"/>
    <property type="match status" value="1"/>
</dbReference>
<dbReference type="CDD" id="cd06462">
    <property type="entry name" value="Peptidase_S24_S26"/>
    <property type="match status" value="1"/>
</dbReference>
<name>A0A6P0EXL1_9ACTN</name>
<comment type="caution">
    <text evidence="3">The sequence shown here is derived from an EMBL/GenBank/DDBJ whole genome shotgun (WGS) entry which is preliminary data.</text>
</comment>
<evidence type="ECO:0000256" key="1">
    <source>
        <dbReference type="SAM" id="MobiDB-lite"/>
    </source>
</evidence>
<dbReference type="Proteomes" id="UP000468828">
    <property type="component" value="Unassembled WGS sequence"/>
</dbReference>
<dbReference type="InterPro" id="IPR036286">
    <property type="entry name" value="LexA/Signal_pep-like_sf"/>
</dbReference>
<dbReference type="GO" id="GO:0006465">
    <property type="term" value="P:signal peptide processing"/>
    <property type="evidence" value="ECO:0007669"/>
    <property type="project" value="InterPro"/>
</dbReference>
<dbReference type="Gene3D" id="2.10.109.10">
    <property type="entry name" value="Umud Fragment, subunit A"/>
    <property type="match status" value="1"/>
</dbReference>
<evidence type="ECO:0000313" key="6">
    <source>
        <dbReference type="Proteomes" id="UP000471152"/>
    </source>
</evidence>
<dbReference type="EMBL" id="JAAGWB010000067">
    <property type="protein sequence ID" value="NEN53332.1"/>
    <property type="molecule type" value="Genomic_DNA"/>
</dbReference>
<accession>A0A6P0EXL1</accession>
<dbReference type="InterPro" id="IPR013320">
    <property type="entry name" value="ConA-like_dom_sf"/>
</dbReference>
<proteinExistence type="predicted"/>
<dbReference type="AlphaFoldDB" id="A0A6P0EXL1"/>
<dbReference type="RefSeq" id="WP_163613127.1">
    <property type="nucleotide sequence ID" value="NZ_JAAGWB010000067.1"/>
</dbReference>
<evidence type="ECO:0000259" key="2">
    <source>
        <dbReference type="Pfam" id="PF10502"/>
    </source>
</evidence>
<feature type="region of interest" description="Disordered" evidence="1">
    <location>
        <begin position="204"/>
        <end position="259"/>
    </location>
</feature>
<evidence type="ECO:0000313" key="3">
    <source>
        <dbReference type="EMBL" id="NEK96432.1"/>
    </source>
</evidence>
<organism evidence="3 5">
    <name type="scientific">Modestobacter muralis</name>
    <dbReference type="NCBI Taxonomy" id="1608614"/>
    <lineage>
        <taxon>Bacteria</taxon>
        <taxon>Bacillati</taxon>
        <taxon>Actinomycetota</taxon>
        <taxon>Actinomycetes</taxon>
        <taxon>Geodermatophilales</taxon>
        <taxon>Geodermatophilaceae</taxon>
        <taxon>Modestobacter</taxon>
    </lineage>
</organism>
<reference evidence="3 5" key="1">
    <citation type="submission" date="2020-01" db="EMBL/GenBank/DDBJ databases">
        <title>the WGS Modestobacter muralis CPCC 204518.</title>
        <authorList>
            <person name="Jiang Z."/>
        </authorList>
    </citation>
    <scope>NUCLEOTIDE SEQUENCE [LARGE SCALE GENOMIC DNA]</scope>
    <source>
        <strain evidence="3 5">DSM 100205</strain>
    </source>
</reference>
<evidence type="ECO:0000313" key="5">
    <source>
        <dbReference type="Proteomes" id="UP000468828"/>
    </source>
</evidence>
<dbReference type="InterPro" id="IPR019533">
    <property type="entry name" value="Peptidase_S26"/>
</dbReference>
<dbReference type="InterPro" id="IPR001791">
    <property type="entry name" value="Laminin_G"/>
</dbReference>
<dbReference type="Pfam" id="PF13385">
    <property type="entry name" value="Laminin_G_3"/>
    <property type="match status" value="1"/>
</dbReference>
<dbReference type="EMBL" id="JAAGWH010000064">
    <property type="protein sequence ID" value="NEK96432.1"/>
    <property type="molecule type" value="Genomic_DNA"/>
</dbReference>
<dbReference type="Gene3D" id="2.60.120.200">
    <property type="match status" value="1"/>
</dbReference>
<reference evidence="4 6" key="2">
    <citation type="submission" date="2020-02" db="EMBL/GenBank/DDBJ databases">
        <title>The WGS of Modestobacter muralis DSM 100205.</title>
        <authorList>
            <person name="Jiang Z."/>
        </authorList>
    </citation>
    <scope>NUCLEOTIDE SEQUENCE [LARGE SCALE GENOMIC DNA]</scope>
    <source>
        <strain evidence="4 6">DSM 100205</strain>
    </source>
</reference>